<name>A0AAV4ZX73_9AGAM</name>
<accession>A0AAV4ZX73</accession>
<sequence length="1013" mass="110670">MAPNATVIPRVKKQKPKWSMTVMMNARDLSRDDDFLSHLLVEHLGTEDVPLQVHKMDPSRRLPKHNPAEIMAILKKYIVRKGGASTAAQRVKRAVDALLELPAVKQYLHKRSPSQINAFATHASRYLELYLPNGSIEISHTSRYSHRTGKSELCILATTPLKVGQVITDLKGSLAHLTVEEDEELKRTDTRRRDGGIRRDFSVIHSNQKNRSHLFLGPARFVNHDCEHNVELFRDGRIITFRVIKPIMTGQEVTAHYGDGYFGKGNRHCLCQTCETHGRGGYAPAEEDETDQDVDDSSTDEETRDARIKAGLGLVAKGNPNERRTRRGVYAILAEEDTDDEDRAGIAEGSVNGQSAMEASLSAGNPGNASIHRRLSDASTLTSLSDSEIPSPLIQEPLISLNSPRASPFIQPSNAIDNRSSTATPKTSRQSSGDVQDTLLISAIREKENTILENHKHTVQKDSRRPGRPAKRSIVVTSISESRKSSKSGTPVATPAPNNTSKQHFSIPRCGTCSNEITRLPGQKAAKPPTRTCPRCRRHFVIYGSPWPNRTMNLEPLSSSSDEDDEDDKHNLLDSSGKRRKIDLLAGAGRLVSNGQKLLEIAGKSPIVGEKRNWDSMNYVPEKEKIIRRLCSVPSLPFAKPIPALYARPSPVFFAKSSWTSAQFIDRGRDDDGTNSCASATKSMQREGTNSLPGLRLTRQTSSTRGMSLTPTSVLGQKRKRDSLPNSTKPKQKIGRTFYMKEGAKKMPKGWVLVTESSEETGDDEAGEEGEDDEGADDGKELAKENSLLGQANIPNSLEADKPTPTPTPNSHVTPAAQNGLKGPITNTTSTTNASASPKRRRARDSLTDLASGGGDPILDDTPSKNSSPRTRSRMKPATSVSTEDPTGSTGSRSALQDEVDSPPGMTNSGSTSECSVDTLPNDSNIDNGDVTLVVESNVISKDNSADSDTPIDVKSIQETIEETEVAQSALKISNLIHGTAFSFGHPDARTSWKPRYRYDESLGWVSEPVPST</sequence>
<dbReference type="InterPro" id="IPR039977">
    <property type="entry name" value="Suv4-20/Set9"/>
</dbReference>
<dbReference type="PANTHER" id="PTHR12977">
    <property type="entry name" value="SUPPRESSOR OF VARIEGATION 4-20-RELATED"/>
    <property type="match status" value="1"/>
</dbReference>
<evidence type="ECO:0000256" key="8">
    <source>
        <dbReference type="ARBA" id="ARBA00023242"/>
    </source>
</evidence>
<keyword evidence="12" id="KW-1185">Reference proteome</keyword>
<keyword evidence="5" id="KW-0808">Transferase</keyword>
<dbReference type="EMBL" id="BPWL01000001">
    <property type="protein sequence ID" value="GJJ06599.1"/>
    <property type="molecule type" value="Genomic_DNA"/>
</dbReference>
<dbReference type="GO" id="GO:0042799">
    <property type="term" value="F:histone H4K20 methyltransferase activity"/>
    <property type="evidence" value="ECO:0007669"/>
    <property type="project" value="TreeGrafter"/>
</dbReference>
<evidence type="ECO:0000256" key="4">
    <source>
        <dbReference type="ARBA" id="ARBA00022603"/>
    </source>
</evidence>
<evidence type="ECO:0000256" key="5">
    <source>
        <dbReference type="ARBA" id="ARBA00022679"/>
    </source>
</evidence>
<evidence type="ECO:0000313" key="11">
    <source>
        <dbReference type="EMBL" id="GJJ06599.1"/>
    </source>
</evidence>
<feature type="compositionally biased region" description="Acidic residues" evidence="9">
    <location>
        <begin position="285"/>
        <end position="303"/>
    </location>
</feature>
<dbReference type="SUPFAM" id="SSF82199">
    <property type="entry name" value="SET domain"/>
    <property type="match status" value="1"/>
</dbReference>
<feature type="domain" description="SET" evidence="10">
    <location>
        <begin position="134"/>
        <end position="258"/>
    </location>
</feature>
<evidence type="ECO:0000259" key="10">
    <source>
        <dbReference type="PROSITE" id="PS50280"/>
    </source>
</evidence>
<dbReference type="GO" id="GO:0032259">
    <property type="term" value="P:methylation"/>
    <property type="evidence" value="ECO:0007669"/>
    <property type="project" value="UniProtKB-KW"/>
</dbReference>
<dbReference type="InterPro" id="IPR001214">
    <property type="entry name" value="SET_dom"/>
</dbReference>
<dbReference type="PROSITE" id="PS50280">
    <property type="entry name" value="SET"/>
    <property type="match status" value="1"/>
</dbReference>
<feature type="compositionally biased region" description="Polar residues" evidence="9">
    <location>
        <begin position="879"/>
        <end position="895"/>
    </location>
</feature>
<dbReference type="InterPro" id="IPR046341">
    <property type="entry name" value="SET_dom_sf"/>
</dbReference>
<dbReference type="AlphaFoldDB" id="A0AAV4ZX73"/>
<feature type="region of interest" description="Disordered" evidence="9">
    <location>
        <begin position="281"/>
        <end position="304"/>
    </location>
</feature>
<dbReference type="SMART" id="SM00317">
    <property type="entry name" value="SET"/>
    <property type="match status" value="1"/>
</dbReference>
<evidence type="ECO:0000256" key="9">
    <source>
        <dbReference type="SAM" id="MobiDB-lite"/>
    </source>
</evidence>
<keyword evidence="4" id="KW-0489">Methyltransferase</keyword>
<feature type="region of interest" description="Disordered" evidence="9">
    <location>
        <begin position="451"/>
        <end position="506"/>
    </location>
</feature>
<keyword evidence="3" id="KW-0158">Chromosome</keyword>
<feature type="region of interest" description="Disordered" evidence="9">
    <location>
        <begin position="551"/>
        <end position="574"/>
    </location>
</feature>
<dbReference type="Gene3D" id="2.170.270.10">
    <property type="entry name" value="SET domain"/>
    <property type="match status" value="1"/>
</dbReference>
<dbReference type="Proteomes" id="UP001050691">
    <property type="component" value="Unassembled WGS sequence"/>
</dbReference>
<keyword evidence="8" id="KW-0539">Nucleus</keyword>
<feature type="region of interest" description="Disordered" evidence="9">
    <location>
        <begin position="404"/>
        <end position="436"/>
    </location>
</feature>
<protein>
    <recommendedName>
        <fullName evidence="10">SET domain-containing protein</fullName>
    </recommendedName>
</protein>
<evidence type="ECO:0000256" key="2">
    <source>
        <dbReference type="ARBA" id="ARBA00004286"/>
    </source>
</evidence>
<feature type="compositionally biased region" description="Basic and acidic residues" evidence="9">
    <location>
        <begin position="451"/>
        <end position="465"/>
    </location>
</feature>
<feature type="region of interest" description="Disordered" evidence="9">
    <location>
        <begin position="665"/>
        <end position="741"/>
    </location>
</feature>
<organism evidence="11 12">
    <name type="scientific">Clathrus columnatus</name>
    <dbReference type="NCBI Taxonomy" id="1419009"/>
    <lineage>
        <taxon>Eukaryota</taxon>
        <taxon>Fungi</taxon>
        <taxon>Dikarya</taxon>
        <taxon>Basidiomycota</taxon>
        <taxon>Agaricomycotina</taxon>
        <taxon>Agaricomycetes</taxon>
        <taxon>Phallomycetidae</taxon>
        <taxon>Phallales</taxon>
        <taxon>Clathraceae</taxon>
        <taxon>Clathrus</taxon>
    </lineage>
</organism>
<keyword evidence="6" id="KW-0949">S-adenosyl-L-methionine</keyword>
<proteinExistence type="predicted"/>
<feature type="compositionally biased region" description="Polar residues" evidence="9">
    <location>
        <begin position="905"/>
        <end position="927"/>
    </location>
</feature>
<feature type="region of interest" description="Disordered" evidence="9">
    <location>
        <begin position="756"/>
        <end position="929"/>
    </location>
</feature>
<evidence type="ECO:0000313" key="12">
    <source>
        <dbReference type="Proteomes" id="UP001050691"/>
    </source>
</evidence>
<feature type="compositionally biased region" description="Low complexity" evidence="9">
    <location>
        <begin position="826"/>
        <end position="837"/>
    </location>
</feature>
<evidence type="ECO:0000256" key="6">
    <source>
        <dbReference type="ARBA" id="ARBA00022691"/>
    </source>
</evidence>
<comment type="subcellular location">
    <subcellularLocation>
        <location evidence="2">Chromosome</location>
    </subcellularLocation>
    <subcellularLocation>
        <location evidence="1">Nucleus</location>
    </subcellularLocation>
</comment>
<dbReference type="GO" id="GO:0005634">
    <property type="term" value="C:nucleus"/>
    <property type="evidence" value="ECO:0007669"/>
    <property type="project" value="UniProtKB-SubCell"/>
</dbReference>
<feature type="compositionally biased region" description="Polar residues" evidence="9">
    <location>
        <begin position="404"/>
        <end position="435"/>
    </location>
</feature>
<keyword evidence="7" id="KW-0156">Chromatin regulator</keyword>
<comment type="caution">
    <text evidence="11">The sequence shown here is derived from an EMBL/GenBank/DDBJ whole genome shotgun (WGS) entry which is preliminary data.</text>
</comment>
<reference evidence="11" key="1">
    <citation type="submission" date="2021-10" db="EMBL/GenBank/DDBJ databases">
        <title>De novo Genome Assembly of Clathrus columnatus (Basidiomycota, Fungi) Using Illumina and Nanopore Sequence Data.</title>
        <authorList>
            <person name="Ogiso-Tanaka E."/>
            <person name="Itagaki H."/>
            <person name="Hosoya T."/>
            <person name="Hosaka K."/>
        </authorList>
    </citation>
    <scope>NUCLEOTIDE SEQUENCE</scope>
    <source>
        <strain evidence="11">MO-923</strain>
    </source>
</reference>
<dbReference type="PANTHER" id="PTHR12977:SF4">
    <property type="entry name" value="HISTONE-LYSINE N-METHYLTRANSFERASE KMT5B"/>
    <property type="match status" value="1"/>
</dbReference>
<feature type="compositionally biased region" description="Acidic residues" evidence="9">
    <location>
        <begin position="757"/>
        <end position="776"/>
    </location>
</feature>
<dbReference type="Gene3D" id="1.10.10.1700">
    <property type="entry name" value="Histone-lysine N-methyltransferase"/>
    <property type="match status" value="1"/>
</dbReference>
<gene>
    <name evidence="11" type="ORF">Clacol_000792</name>
</gene>
<evidence type="ECO:0000256" key="1">
    <source>
        <dbReference type="ARBA" id="ARBA00004123"/>
    </source>
</evidence>
<dbReference type="Pfam" id="PF00856">
    <property type="entry name" value="SET"/>
    <property type="match status" value="1"/>
</dbReference>
<feature type="compositionally biased region" description="Polar residues" evidence="9">
    <location>
        <begin position="674"/>
        <end position="715"/>
    </location>
</feature>
<dbReference type="InterPro" id="IPR041938">
    <property type="entry name" value="Hist-Lys_N-MTase_N"/>
</dbReference>
<dbReference type="GO" id="GO:0005694">
    <property type="term" value="C:chromosome"/>
    <property type="evidence" value="ECO:0007669"/>
    <property type="project" value="UniProtKB-SubCell"/>
</dbReference>
<evidence type="ECO:0000256" key="7">
    <source>
        <dbReference type="ARBA" id="ARBA00022853"/>
    </source>
</evidence>
<evidence type="ECO:0000256" key="3">
    <source>
        <dbReference type="ARBA" id="ARBA00022454"/>
    </source>
</evidence>